<sequence length="135" mass="14755">MRECVRVLRGKFGVVAMPDRHGVRAAHFISTKPLVFILVFACVLELTGGESSSDLQHFTVAQLLVRLRPTRRGRAPGEELVRCDRKCRADHRAREGAEDGGSRSLPVVLFGTMLSFLACPSKKSAEIHIAESGVG</sequence>
<evidence type="ECO:0000313" key="2">
    <source>
        <dbReference type="Proteomes" id="UP000324897"/>
    </source>
</evidence>
<accession>A0A5J9VUR3</accession>
<dbReference type="AlphaFoldDB" id="A0A5J9VUR3"/>
<organism evidence="1 2">
    <name type="scientific">Eragrostis curvula</name>
    <name type="common">weeping love grass</name>
    <dbReference type="NCBI Taxonomy" id="38414"/>
    <lineage>
        <taxon>Eukaryota</taxon>
        <taxon>Viridiplantae</taxon>
        <taxon>Streptophyta</taxon>
        <taxon>Embryophyta</taxon>
        <taxon>Tracheophyta</taxon>
        <taxon>Spermatophyta</taxon>
        <taxon>Magnoliopsida</taxon>
        <taxon>Liliopsida</taxon>
        <taxon>Poales</taxon>
        <taxon>Poaceae</taxon>
        <taxon>PACMAD clade</taxon>
        <taxon>Chloridoideae</taxon>
        <taxon>Eragrostideae</taxon>
        <taxon>Eragrostidinae</taxon>
        <taxon>Eragrostis</taxon>
    </lineage>
</organism>
<comment type="caution">
    <text evidence="1">The sequence shown here is derived from an EMBL/GenBank/DDBJ whole genome shotgun (WGS) entry which is preliminary data.</text>
</comment>
<keyword evidence="2" id="KW-1185">Reference proteome</keyword>
<name>A0A5J9VUR3_9POAL</name>
<gene>
    <name evidence="1" type="ORF">EJB05_12779</name>
</gene>
<proteinExistence type="predicted"/>
<protein>
    <submittedName>
        <fullName evidence="1">Uncharacterized protein</fullName>
    </submittedName>
</protein>
<dbReference type="EMBL" id="RWGY01000007">
    <property type="protein sequence ID" value="TVU39366.1"/>
    <property type="molecule type" value="Genomic_DNA"/>
</dbReference>
<reference evidence="1 2" key="1">
    <citation type="journal article" date="2019" name="Sci. Rep.">
        <title>A high-quality genome of Eragrostis curvula grass provides insights into Poaceae evolution and supports new strategies to enhance forage quality.</title>
        <authorList>
            <person name="Carballo J."/>
            <person name="Santos B.A.C.M."/>
            <person name="Zappacosta D."/>
            <person name="Garbus I."/>
            <person name="Selva J.P."/>
            <person name="Gallo C.A."/>
            <person name="Diaz A."/>
            <person name="Albertini E."/>
            <person name="Caccamo M."/>
            <person name="Echenique V."/>
        </authorList>
    </citation>
    <scope>NUCLEOTIDE SEQUENCE [LARGE SCALE GENOMIC DNA]</scope>
    <source>
        <strain evidence="2">cv. Victoria</strain>
        <tissue evidence="1">Leaf</tissue>
    </source>
</reference>
<dbReference type="Proteomes" id="UP000324897">
    <property type="component" value="Chromosome 4"/>
</dbReference>
<evidence type="ECO:0000313" key="1">
    <source>
        <dbReference type="EMBL" id="TVU39366.1"/>
    </source>
</evidence>
<dbReference type="Gramene" id="TVU39366">
    <property type="protein sequence ID" value="TVU39366"/>
    <property type="gene ID" value="EJB05_12779"/>
</dbReference>